<evidence type="ECO:0000313" key="2">
    <source>
        <dbReference type="EMBL" id="TWU20242.1"/>
    </source>
</evidence>
<evidence type="ECO:0000256" key="1">
    <source>
        <dbReference type="SAM" id="MobiDB-lite"/>
    </source>
</evidence>
<reference evidence="2 3" key="1">
    <citation type="submission" date="2019-02" db="EMBL/GenBank/DDBJ databases">
        <title>Deep-cultivation of Planctomycetes and their phenomic and genomic characterization uncovers novel biology.</title>
        <authorList>
            <person name="Wiegand S."/>
            <person name="Jogler M."/>
            <person name="Boedeker C."/>
            <person name="Pinto D."/>
            <person name="Vollmers J."/>
            <person name="Rivas-Marin E."/>
            <person name="Kohn T."/>
            <person name="Peeters S.H."/>
            <person name="Heuer A."/>
            <person name="Rast P."/>
            <person name="Oberbeckmann S."/>
            <person name="Bunk B."/>
            <person name="Jeske O."/>
            <person name="Meyerdierks A."/>
            <person name="Storesund J.E."/>
            <person name="Kallscheuer N."/>
            <person name="Luecker S."/>
            <person name="Lage O.M."/>
            <person name="Pohl T."/>
            <person name="Merkel B.J."/>
            <person name="Hornburger P."/>
            <person name="Mueller R.-W."/>
            <person name="Bruemmer F."/>
            <person name="Labrenz M."/>
            <person name="Spormann A.M."/>
            <person name="Op Den Camp H."/>
            <person name="Overmann J."/>
            <person name="Amann R."/>
            <person name="Jetten M.S.M."/>
            <person name="Mascher T."/>
            <person name="Medema M.H."/>
            <person name="Devos D.P."/>
            <person name="Kaster A.-K."/>
            <person name="Ovreas L."/>
            <person name="Rohde M."/>
            <person name="Galperin M.Y."/>
            <person name="Jogler C."/>
        </authorList>
    </citation>
    <scope>NUCLEOTIDE SEQUENCE [LARGE SCALE GENOMIC DNA]</scope>
    <source>
        <strain evidence="2 3">Pla52o</strain>
    </source>
</reference>
<dbReference type="AlphaFoldDB" id="A0A5C6C7W8"/>
<organism evidence="2 3">
    <name type="scientific">Novipirellula galeiformis</name>
    <dbReference type="NCBI Taxonomy" id="2528004"/>
    <lineage>
        <taxon>Bacteria</taxon>
        <taxon>Pseudomonadati</taxon>
        <taxon>Planctomycetota</taxon>
        <taxon>Planctomycetia</taxon>
        <taxon>Pirellulales</taxon>
        <taxon>Pirellulaceae</taxon>
        <taxon>Novipirellula</taxon>
    </lineage>
</organism>
<accession>A0A5C6C7W8</accession>
<feature type="region of interest" description="Disordered" evidence="1">
    <location>
        <begin position="63"/>
        <end position="85"/>
    </location>
</feature>
<feature type="compositionally biased region" description="Polar residues" evidence="1">
    <location>
        <begin position="68"/>
        <end position="85"/>
    </location>
</feature>
<keyword evidence="3" id="KW-1185">Reference proteome</keyword>
<evidence type="ECO:0000313" key="3">
    <source>
        <dbReference type="Proteomes" id="UP000316304"/>
    </source>
</evidence>
<dbReference type="EMBL" id="SJPT01000009">
    <property type="protein sequence ID" value="TWU20242.1"/>
    <property type="molecule type" value="Genomic_DNA"/>
</dbReference>
<feature type="region of interest" description="Disordered" evidence="1">
    <location>
        <begin position="1"/>
        <end position="20"/>
    </location>
</feature>
<comment type="caution">
    <text evidence="2">The sequence shown here is derived from an EMBL/GenBank/DDBJ whole genome shotgun (WGS) entry which is preliminary data.</text>
</comment>
<sequence>MPSIPVANRKKEGGDRAVEKSARHECAGLASLLRYEARCVLVRFSLPLAKTRYSCGGVLKMRSPASPSPGTMNDCSFNSGSTVAT</sequence>
<feature type="compositionally biased region" description="Basic and acidic residues" evidence="1">
    <location>
        <begin position="9"/>
        <end position="20"/>
    </location>
</feature>
<dbReference type="Proteomes" id="UP000316304">
    <property type="component" value="Unassembled WGS sequence"/>
</dbReference>
<protein>
    <submittedName>
        <fullName evidence="2">Uncharacterized protein</fullName>
    </submittedName>
</protein>
<name>A0A5C6C7W8_9BACT</name>
<proteinExistence type="predicted"/>
<gene>
    <name evidence="2" type="ORF">Pla52o_47580</name>
</gene>